<dbReference type="InterPro" id="IPR050565">
    <property type="entry name" value="LYPA1-2/EST-like"/>
</dbReference>
<dbReference type="EMBL" id="JAWCUI010000045">
    <property type="protein sequence ID" value="KAL1892325.1"/>
    <property type="molecule type" value="Genomic_DNA"/>
</dbReference>
<name>A0ABR3YW84_9PEZI</name>
<gene>
    <name evidence="3" type="ORF">Sste5346_007063</name>
</gene>
<feature type="domain" description="Phospholipase/carboxylesterase/thioesterase" evidence="2">
    <location>
        <begin position="6"/>
        <end position="138"/>
    </location>
</feature>
<evidence type="ECO:0000259" key="2">
    <source>
        <dbReference type="Pfam" id="PF02230"/>
    </source>
</evidence>
<reference evidence="3 4" key="1">
    <citation type="journal article" date="2024" name="IMA Fungus">
        <title>IMA Genome - F19 : A genome assembly and annotation guide to empower mycologists, including annotated draft genome sequences of Ceratocystis pirilliformis, Diaporthe australafricana, Fusarium ophioides, Paecilomyces lecythidis, and Sporothrix stenoceras.</title>
        <authorList>
            <person name="Aylward J."/>
            <person name="Wilson A.M."/>
            <person name="Visagie C.M."/>
            <person name="Spraker J."/>
            <person name="Barnes I."/>
            <person name="Buitendag C."/>
            <person name="Ceriani C."/>
            <person name="Del Mar Angel L."/>
            <person name="du Plessis D."/>
            <person name="Fuchs T."/>
            <person name="Gasser K."/>
            <person name="Kramer D."/>
            <person name="Li W."/>
            <person name="Munsamy K."/>
            <person name="Piso A."/>
            <person name="Price J.L."/>
            <person name="Sonnekus B."/>
            <person name="Thomas C."/>
            <person name="van der Nest A."/>
            <person name="van Dijk A."/>
            <person name="van Heerden A."/>
            <person name="van Vuuren N."/>
            <person name="Yilmaz N."/>
            <person name="Duong T.A."/>
            <person name="van der Merwe N.A."/>
            <person name="Wingfield M.J."/>
            <person name="Wingfield B.D."/>
        </authorList>
    </citation>
    <scope>NUCLEOTIDE SEQUENCE [LARGE SCALE GENOMIC DNA]</scope>
    <source>
        <strain evidence="3 4">CMW 5346</strain>
    </source>
</reference>
<comment type="caution">
    <text evidence="3">The sequence shown here is derived from an EMBL/GenBank/DDBJ whole genome shotgun (WGS) entry which is preliminary data.</text>
</comment>
<dbReference type="Pfam" id="PF02230">
    <property type="entry name" value="Abhydrolase_2"/>
    <property type="match status" value="1"/>
</dbReference>
<dbReference type="SUPFAM" id="SSF53474">
    <property type="entry name" value="alpha/beta-Hydrolases"/>
    <property type="match status" value="1"/>
</dbReference>
<evidence type="ECO:0000256" key="1">
    <source>
        <dbReference type="ARBA" id="ARBA00006499"/>
    </source>
</evidence>
<dbReference type="Proteomes" id="UP001583186">
    <property type="component" value="Unassembled WGS sequence"/>
</dbReference>
<keyword evidence="4" id="KW-1185">Reference proteome</keyword>
<evidence type="ECO:0000313" key="3">
    <source>
        <dbReference type="EMBL" id="KAL1892325.1"/>
    </source>
</evidence>
<dbReference type="PANTHER" id="PTHR10655">
    <property type="entry name" value="LYSOPHOSPHOLIPASE-RELATED"/>
    <property type="match status" value="1"/>
</dbReference>
<comment type="similarity">
    <text evidence="1">Belongs to the AB hydrolase superfamily. AB hydrolase 2 family.</text>
</comment>
<dbReference type="PANTHER" id="PTHR10655:SF63">
    <property type="entry name" value="PHOSPHOLIPASE_CARBOXYLESTERASE_THIOESTERASE DOMAIN-CONTAINING PROTEIN"/>
    <property type="match status" value="1"/>
</dbReference>
<sequence>MDLPTVVIEPSAPHTHTVVFLHGRGDTAKNFARTAGYSWGSDNKPLYGAFPCFRWIFPQAPVRRCANGNGIMHQWFDTWSTADFSEREELQVFGLQEIVPAIRLILAAEAERLGGRWDKVILAGISMGGATSAHTIFNLAIPPPPPGSVIAADHKLNRLGALMTFSSRCPYVSRPLEELRTILGLPDVPDNAEVLKNTPMLLEHCTDDDLVPISTGHALRDTMLRFGAQVTWKEYPDGGHWFNAPSGIDDAVAFLKKHLFGENVGEASSEAATAAS</sequence>
<dbReference type="InterPro" id="IPR003140">
    <property type="entry name" value="PLipase/COase/thioEstase"/>
</dbReference>
<proteinExistence type="inferred from homology"/>
<protein>
    <recommendedName>
        <fullName evidence="2">Phospholipase/carboxylesterase/thioesterase domain-containing protein</fullName>
    </recommendedName>
</protein>
<accession>A0ABR3YW84</accession>
<dbReference type="Gene3D" id="3.40.50.1820">
    <property type="entry name" value="alpha/beta hydrolase"/>
    <property type="match status" value="1"/>
</dbReference>
<organism evidence="3 4">
    <name type="scientific">Sporothrix stenoceras</name>
    <dbReference type="NCBI Taxonomy" id="5173"/>
    <lineage>
        <taxon>Eukaryota</taxon>
        <taxon>Fungi</taxon>
        <taxon>Dikarya</taxon>
        <taxon>Ascomycota</taxon>
        <taxon>Pezizomycotina</taxon>
        <taxon>Sordariomycetes</taxon>
        <taxon>Sordariomycetidae</taxon>
        <taxon>Ophiostomatales</taxon>
        <taxon>Ophiostomataceae</taxon>
        <taxon>Sporothrix</taxon>
    </lineage>
</organism>
<dbReference type="InterPro" id="IPR029058">
    <property type="entry name" value="AB_hydrolase_fold"/>
</dbReference>
<evidence type="ECO:0000313" key="4">
    <source>
        <dbReference type="Proteomes" id="UP001583186"/>
    </source>
</evidence>